<gene>
    <name evidence="2" type="ORF">AMC99_01624</name>
</gene>
<evidence type="ECO:0000313" key="2">
    <source>
        <dbReference type="EMBL" id="ALE16915.1"/>
    </source>
</evidence>
<keyword evidence="3" id="KW-1185">Reference proteome</keyword>
<dbReference type="InterPro" id="IPR012338">
    <property type="entry name" value="Beta-lactam/transpept-like"/>
</dbReference>
<dbReference type="Proteomes" id="UP000057938">
    <property type="component" value="Chromosome"/>
</dbReference>
<name>A0A0M4M4V7_9SPHN</name>
<protein>
    <submittedName>
        <fullName evidence="2">Beta-lactamase class C and other penicillin binding protein</fullName>
    </submittedName>
</protein>
<dbReference type="Gene3D" id="3.40.710.10">
    <property type="entry name" value="DD-peptidase/beta-lactamase superfamily"/>
    <property type="match status" value="1"/>
</dbReference>
<feature type="domain" description="Beta-lactamase-related" evidence="1">
    <location>
        <begin position="52"/>
        <end position="423"/>
    </location>
</feature>
<dbReference type="Pfam" id="PF00144">
    <property type="entry name" value="Beta-lactamase"/>
    <property type="match status" value="1"/>
</dbReference>
<dbReference type="STRING" id="361183.AMC99_01624"/>
<accession>A0A0M4M4V7</accession>
<dbReference type="PROSITE" id="PS51318">
    <property type="entry name" value="TAT"/>
    <property type="match status" value="1"/>
</dbReference>
<dbReference type="PATRIC" id="fig|361183.4.peg.1596"/>
<sequence length="436" mass="46721">MAFRTFESVSISRRSLFRSSAYLAAGGAMATLPFGRELLASDAAASWPAVTAKINEYVAARKIPNMVAAFGWGDEEPQAISRGKLRFGQAPQADMDSLYRVYSMTKPITGMAAMMLISDGKLGLDQPIADFIPGFANMRVLKKADGPLDDTVPADRPITARHLMTHTAGLGYDIVTKGPLLDAYRKNGIVGGQVSRIPLPGQSRTEPAPGLAAFADRVAKLPLIAQPGTEWSYSIGLDVLGRVIEVASGQSFESFLQDRMFGPAGMTSTFFRVPESEVDRFTDNYGILNGMPLPMDPAKASIYLDKPPIHWGGSGLVMSPRDYDRFLKMVLGYGKIDGKRVMSEPAVRVGTSNLLPKAVNVDKTWIAGQGFGAGGRVVGQTYGWGGAAGTLGSVDFGSGLRAGLFVQYMPSDAFPIRDEFLAALEADMKAMKGKAI</sequence>
<dbReference type="PANTHER" id="PTHR43283">
    <property type="entry name" value="BETA-LACTAMASE-RELATED"/>
    <property type="match status" value="1"/>
</dbReference>
<dbReference type="OrthoDB" id="9808046at2"/>
<evidence type="ECO:0000313" key="3">
    <source>
        <dbReference type="Proteomes" id="UP000057938"/>
    </source>
</evidence>
<dbReference type="InterPro" id="IPR050789">
    <property type="entry name" value="Diverse_Enzym_Activities"/>
</dbReference>
<proteinExistence type="predicted"/>
<dbReference type="InterPro" id="IPR006311">
    <property type="entry name" value="TAT_signal"/>
</dbReference>
<dbReference type="InterPro" id="IPR001466">
    <property type="entry name" value="Beta-lactam-related"/>
</dbReference>
<dbReference type="KEGG" id="aep:AMC99_01624"/>
<reference evidence="2 3" key="1">
    <citation type="submission" date="2015-09" db="EMBL/GenBank/DDBJ databases">
        <title>Complete genome sequence of a benzo[a]pyrene-degrading bacterium Altererythrobacter epoxidivorans CGMCC 1.7731T.</title>
        <authorList>
            <person name="Li Z."/>
            <person name="Cheng H."/>
            <person name="Huo Y."/>
            <person name="Xu X."/>
        </authorList>
    </citation>
    <scope>NUCLEOTIDE SEQUENCE [LARGE SCALE GENOMIC DNA]</scope>
    <source>
        <strain evidence="2 3">CGMCC 1.7731</strain>
    </source>
</reference>
<organism evidence="2 3">
    <name type="scientific">Altererythrobacter epoxidivorans</name>
    <dbReference type="NCBI Taxonomy" id="361183"/>
    <lineage>
        <taxon>Bacteria</taxon>
        <taxon>Pseudomonadati</taxon>
        <taxon>Pseudomonadota</taxon>
        <taxon>Alphaproteobacteria</taxon>
        <taxon>Sphingomonadales</taxon>
        <taxon>Erythrobacteraceae</taxon>
        <taxon>Altererythrobacter</taxon>
    </lineage>
</organism>
<dbReference type="AlphaFoldDB" id="A0A0M4M4V7"/>
<evidence type="ECO:0000259" key="1">
    <source>
        <dbReference type="Pfam" id="PF00144"/>
    </source>
</evidence>
<dbReference type="SUPFAM" id="SSF56601">
    <property type="entry name" value="beta-lactamase/transpeptidase-like"/>
    <property type="match status" value="1"/>
</dbReference>
<dbReference type="PANTHER" id="PTHR43283:SF3">
    <property type="entry name" value="BETA-LACTAMASE FAMILY PROTEIN (AFU_ORTHOLOGUE AFUA_5G07500)"/>
    <property type="match status" value="1"/>
</dbReference>
<dbReference type="EMBL" id="CP012669">
    <property type="protein sequence ID" value="ALE16915.1"/>
    <property type="molecule type" value="Genomic_DNA"/>
</dbReference>
<dbReference type="RefSeq" id="WP_061925121.1">
    <property type="nucleotide sequence ID" value="NZ_CP012669.1"/>
</dbReference>